<keyword evidence="2" id="KW-1185">Reference proteome</keyword>
<keyword evidence="1" id="KW-0812">Transmembrane</keyword>
<protein>
    <submittedName>
        <fullName evidence="3">Uncharacterized protein LOC105043177</fullName>
    </submittedName>
</protein>
<reference evidence="3" key="1">
    <citation type="submission" date="2025-08" db="UniProtKB">
        <authorList>
            <consortium name="RefSeq"/>
        </authorList>
    </citation>
    <scope>IDENTIFICATION</scope>
</reference>
<name>A0A6I9R7K6_ELAGV</name>
<sequence>MALGDSTTAHSKHDGVVLDGKNTGAAMSIQGHPSGMPGSNCCCINIYVNNNVQGVTNSVLFGSKVVMRDPRAKLSLRRRLGGCKVDGWRAKAGDVESVKAPVFWAMLLVLLSFVIFLVSWMWQCVTS</sequence>
<evidence type="ECO:0000313" key="2">
    <source>
        <dbReference type="Proteomes" id="UP000504607"/>
    </source>
</evidence>
<evidence type="ECO:0000256" key="1">
    <source>
        <dbReference type="SAM" id="Phobius"/>
    </source>
</evidence>
<feature type="transmembrane region" description="Helical" evidence="1">
    <location>
        <begin position="102"/>
        <end position="122"/>
    </location>
</feature>
<dbReference type="Proteomes" id="UP000504607">
    <property type="component" value="Chromosome 4"/>
</dbReference>
<dbReference type="OrthoDB" id="1627728at2759"/>
<gene>
    <name evidence="3" type="primary">LOC105043177</name>
</gene>
<dbReference type="RefSeq" id="XP_010918929.1">
    <property type="nucleotide sequence ID" value="XM_010920627.2"/>
</dbReference>
<organism evidence="2 3">
    <name type="scientific">Elaeis guineensis var. tenera</name>
    <name type="common">Oil palm</name>
    <dbReference type="NCBI Taxonomy" id="51953"/>
    <lineage>
        <taxon>Eukaryota</taxon>
        <taxon>Viridiplantae</taxon>
        <taxon>Streptophyta</taxon>
        <taxon>Embryophyta</taxon>
        <taxon>Tracheophyta</taxon>
        <taxon>Spermatophyta</taxon>
        <taxon>Magnoliopsida</taxon>
        <taxon>Liliopsida</taxon>
        <taxon>Arecaceae</taxon>
        <taxon>Arecoideae</taxon>
        <taxon>Cocoseae</taxon>
        <taxon>Elaeidinae</taxon>
        <taxon>Elaeis</taxon>
    </lineage>
</organism>
<evidence type="ECO:0000313" key="3">
    <source>
        <dbReference type="RefSeq" id="XP_010918929.1"/>
    </source>
</evidence>
<accession>A0A6I9R7K6</accession>
<keyword evidence="1" id="KW-1133">Transmembrane helix</keyword>
<dbReference type="AlphaFoldDB" id="A0A6I9R7K6"/>
<proteinExistence type="predicted"/>
<dbReference type="InParanoid" id="A0A6I9R7K6"/>
<keyword evidence="1" id="KW-0472">Membrane</keyword>